<evidence type="ECO:0000313" key="2">
    <source>
        <dbReference type="EMBL" id="OSQ46604.1"/>
    </source>
</evidence>
<gene>
    <name evidence="2" type="ORF">MGEO_17345</name>
</gene>
<reference evidence="2 3" key="1">
    <citation type="submission" date="2014-03" db="EMBL/GenBank/DDBJ databases">
        <title>The draft genome sequence of Marivita geojedonensis KCTC 23882.</title>
        <authorList>
            <person name="Lai Q."/>
            <person name="Shao Z."/>
        </authorList>
    </citation>
    <scope>NUCLEOTIDE SEQUENCE [LARGE SCALE GENOMIC DNA]</scope>
    <source>
        <strain evidence="2 3">DPG-138</strain>
    </source>
</reference>
<dbReference type="PANTHER" id="PTHR45947:SF3">
    <property type="entry name" value="SULFOQUINOVOSYL TRANSFERASE SQD2"/>
    <property type="match status" value="1"/>
</dbReference>
<evidence type="ECO:0000259" key="1">
    <source>
        <dbReference type="Pfam" id="PF13439"/>
    </source>
</evidence>
<dbReference type="Gene3D" id="3.40.50.2000">
    <property type="entry name" value="Glycogen Phosphorylase B"/>
    <property type="match status" value="2"/>
</dbReference>
<dbReference type="EMBL" id="JFKC01000023">
    <property type="protein sequence ID" value="OSQ46604.1"/>
    <property type="molecule type" value="Genomic_DNA"/>
</dbReference>
<organism evidence="2 3">
    <name type="scientific">Marivita geojedonensis</name>
    <dbReference type="NCBI Taxonomy" id="1123756"/>
    <lineage>
        <taxon>Bacteria</taxon>
        <taxon>Pseudomonadati</taxon>
        <taxon>Pseudomonadota</taxon>
        <taxon>Alphaproteobacteria</taxon>
        <taxon>Rhodobacterales</taxon>
        <taxon>Roseobacteraceae</taxon>
        <taxon>Marivita</taxon>
    </lineage>
</organism>
<dbReference type="Pfam" id="PF13439">
    <property type="entry name" value="Glyco_transf_4"/>
    <property type="match status" value="1"/>
</dbReference>
<dbReference type="InterPro" id="IPR028098">
    <property type="entry name" value="Glyco_trans_4-like_N"/>
</dbReference>
<proteinExistence type="predicted"/>
<sequence>MNIVFPLIRTNTGSEVWTRRLATLLADRGHRVALEDVAHGFQYAPWLAPIRIPDETDVIIANSWSASAFARKGIPLVSINHLVVQDPLLAPFKSFPQAQFHKMFVTPMELAAAQRAQKNVAVSSYVARKMQELLGIEDVSVIENAVDTEFFCPSERPRQTSEKFRLLFVGNPSRRKGFDLIAQVMEALGDRVQLTCVGPKPGPTLPRPEATYTGLLDRTGVREAYRDADLLLFPSRAEGFGYAAAEALSCGLPVICSGNTAVAEIVDKTCSITCRANDVEKCVEAILSLSMDPSRHEKMKYAARQYARTRFAESRWADAFEALLFELHNKDLRRR</sequence>
<dbReference type="STRING" id="1123756.MGEO_17345"/>
<dbReference type="CDD" id="cd03801">
    <property type="entry name" value="GT4_PimA-like"/>
    <property type="match status" value="1"/>
</dbReference>
<accession>A0A1X4NH95</accession>
<dbReference type="Proteomes" id="UP000193926">
    <property type="component" value="Unassembled WGS sequence"/>
</dbReference>
<dbReference type="SUPFAM" id="SSF53756">
    <property type="entry name" value="UDP-Glycosyltransferase/glycogen phosphorylase"/>
    <property type="match status" value="1"/>
</dbReference>
<comment type="caution">
    <text evidence="2">The sequence shown here is derived from an EMBL/GenBank/DDBJ whole genome shotgun (WGS) entry which is preliminary data.</text>
</comment>
<feature type="domain" description="Glycosyltransferase subfamily 4-like N-terminal" evidence="1">
    <location>
        <begin position="43"/>
        <end position="149"/>
    </location>
</feature>
<evidence type="ECO:0000313" key="3">
    <source>
        <dbReference type="Proteomes" id="UP000193926"/>
    </source>
</evidence>
<dbReference type="PANTHER" id="PTHR45947">
    <property type="entry name" value="SULFOQUINOVOSYL TRANSFERASE SQD2"/>
    <property type="match status" value="1"/>
</dbReference>
<dbReference type="Pfam" id="PF13692">
    <property type="entry name" value="Glyco_trans_1_4"/>
    <property type="match status" value="1"/>
</dbReference>
<keyword evidence="3" id="KW-1185">Reference proteome</keyword>
<dbReference type="AlphaFoldDB" id="A0A1X4NH95"/>
<name>A0A1X4NH95_9RHOB</name>
<dbReference type="GO" id="GO:0016757">
    <property type="term" value="F:glycosyltransferase activity"/>
    <property type="evidence" value="ECO:0007669"/>
    <property type="project" value="TreeGrafter"/>
</dbReference>
<protein>
    <recommendedName>
        <fullName evidence="1">Glycosyltransferase subfamily 4-like N-terminal domain-containing protein</fullName>
    </recommendedName>
</protein>
<dbReference type="InterPro" id="IPR050194">
    <property type="entry name" value="Glycosyltransferase_grp1"/>
</dbReference>